<gene>
    <name evidence="7" type="ORF">SAMN02983003_0053</name>
</gene>
<evidence type="ECO:0000259" key="6">
    <source>
        <dbReference type="Pfam" id="PF04932"/>
    </source>
</evidence>
<feature type="transmembrane region" description="Helical" evidence="5">
    <location>
        <begin position="37"/>
        <end position="55"/>
    </location>
</feature>
<dbReference type="STRING" id="665118.SAMN02983003_0053"/>
<dbReference type="GO" id="GO:0016874">
    <property type="term" value="F:ligase activity"/>
    <property type="evidence" value="ECO:0007669"/>
    <property type="project" value="UniProtKB-KW"/>
</dbReference>
<protein>
    <submittedName>
        <fullName evidence="7">O-antigen ligase like membrane protein</fullName>
    </submittedName>
</protein>
<dbReference type="AlphaFoldDB" id="A0A1K2HTM4"/>
<evidence type="ECO:0000313" key="7">
    <source>
        <dbReference type="EMBL" id="SFZ80658.1"/>
    </source>
</evidence>
<dbReference type="InterPro" id="IPR007016">
    <property type="entry name" value="O-antigen_ligase-rel_domated"/>
</dbReference>
<dbReference type="GO" id="GO:0016020">
    <property type="term" value="C:membrane"/>
    <property type="evidence" value="ECO:0007669"/>
    <property type="project" value="UniProtKB-SubCell"/>
</dbReference>
<feature type="transmembrane region" description="Helical" evidence="5">
    <location>
        <begin position="12"/>
        <end position="31"/>
    </location>
</feature>
<dbReference type="Pfam" id="PF04932">
    <property type="entry name" value="Wzy_C"/>
    <property type="match status" value="1"/>
</dbReference>
<feature type="transmembrane region" description="Helical" evidence="5">
    <location>
        <begin position="280"/>
        <end position="306"/>
    </location>
</feature>
<dbReference type="OrthoDB" id="7628239at2"/>
<evidence type="ECO:0000313" key="8">
    <source>
        <dbReference type="Proteomes" id="UP000183447"/>
    </source>
</evidence>
<feature type="transmembrane region" description="Helical" evidence="5">
    <location>
        <begin position="176"/>
        <end position="196"/>
    </location>
</feature>
<dbReference type="RefSeq" id="WP_143145586.1">
    <property type="nucleotide sequence ID" value="NZ_FPKU01000001.1"/>
</dbReference>
<feature type="transmembrane region" description="Helical" evidence="5">
    <location>
        <begin position="335"/>
        <end position="354"/>
    </location>
</feature>
<keyword evidence="8" id="KW-1185">Reference proteome</keyword>
<reference evidence="7 8" key="1">
    <citation type="submission" date="2016-11" db="EMBL/GenBank/DDBJ databases">
        <authorList>
            <person name="Jaros S."/>
            <person name="Januszkiewicz K."/>
            <person name="Wedrychowicz H."/>
        </authorList>
    </citation>
    <scope>NUCLEOTIDE SEQUENCE [LARGE SCALE GENOMIC DNA]</scope>
    <source>
        <strain evidence="7 8">ATCC 23634</strain>
    </source>
</reference>
<keyword evidence="3 5" id="KW-1133">Transmembrane helix</keyword>
<sequence>MSRASDPPSAVVPWSAVLYCGLVIALALVLGGGTAKGLWSAFVIQLAVLPLILVTDFQAAIRHLGRLGTAVLVGTILIFALQLLPLGLVDHPSVPEAGSLTLGMGRTLDSLAFMLAAFTMLVFATGLSENDHNRLLRFFFLGLVVNMAVALVQFAATRQVVIGLLPYEPVAGFFANPNHFSSLLFVAIPFVVYQAVSMQRAWVAVPVVAFVIFIQFAAGSVAGIFIALGCTLLSFAVLAPMKGVARAVLGAAVLLGSAVLLLNPGNVLGLRPDSALDRPAIFATAFEAALASLPWGSGFGTFTLAYPRVQSADEFFSEVVNHAHNDFLELFIEGGIPALLLMLAYVTLLAWRVLLRPCLPIQRAAALAVLFVLVHTLVDYPLRTMGLAMVFAWLNAIILSRMDAMVPTVAIMADGDAAQQPRQGDERVRALVRVN</sequence>
<feature type="transmembrane region" description="Helical" evidence="5">
    <location>
        <begin position="67"/>
        <end position="88"/>
    </location>
</feature>
<feature type="transmembrane region" description="Helical" evidence="5">
    <location>
        <begin position="361"/>
        <end position="378"/>
    </location>
</feature>
<feature type="domain" description="O-antigen ligase-related" evidence="6">
    <location>
        <begin position="208"/>
        <end position="342"/>
    </location>
</feature>
<evidence type="ECO:0000256" key="3">
    <source>
        <dbReference type="ARBA" id="ARBA00022989"/>
    </source>
</evidence>
<dbReference type="PANTHER" id="PTHR37422:SF13">
    <property type="entry name" value="LIPOPOLYSACCHARIDE BIOSYNTHESIS PROTEIN PA4999-RELATED"/>
    <property type="match status" value="1"/>
</dbReference>
<keyword evidence="4 5" id="KW-0472">Membrane</keyword>
<comment type="subcellular location">
    <subcellularLocation>
        <location evidence="1">Membrane</location>
        <topology evidence="1">Multi-pass membrane protein</topology>
    </subcellularLocation>
</comment>
<feature type="transmembrane region" description="Helical" evidence="5">
    <location>
        <begin position="108"/>
        <end position="128"/>
    </location>
</feature>
<dbReference type="InterPro" id="IPR051533">
    <property type="entry name" value="WaaL-like"/>
</dbReference>
<accession>A0A1K2HTM4</accession>
<feature type="transmembrane region" description="Helical" evidence="5">
    <location>
        <begin position="208"/>
        <end position="238"/>
    </location>
</feature>
<dbReference type="Proteomes" id="UP000183447">
    <property type="component" value="Unassembled WGS sequence"/>
</dbReference>
<evidence type="ECO:0000256" key="5">
    <source>
        <dbReference type="SAM" id="Phobius"/>
    </source>
</evidence>
<dbReference type="PANTHER" id="PTHR37422">
    <property type="entry name" value="TEICHURONIC ACID BIOSYNTHESIS PROTEIN TUAE"/>
    <property type="match status" value="1"/>
</dbReference>
<feature type="transmembrane region" description="Helical" evidence="5">
    <location>
        <begin position="135"/>
        <end position="156"/>
    </location>
</feature>
<name>A0A1K2HTM4_9HYPH</name>
<evidence type="ECO:0000256" key="4">
    <source>
        <dbReference type="ARBA" id="ARBA00023136"/>
    </source>
</evidence>
<evidence type="ECO:0000256" key="1">
    <source>
        <dbReference type="ARBA" id="ARBA00004141"/>
    </source>
</evidence>
<feature type="transmembrane region" description="Helical" evidence="5">
    <location>
        <begin position="244"/>
        <end position="268"/>
    </location>
</feature>
<organism evidence="7 8">
    <name type="scientific">Devosia enhydra</name>
    <dbReference type="NCBI Taxonomy" id="665118"/>
    <lineage>
        <taxon>Bacteria</taxon>
        <taxon>Pseudomonadati</taxon>
        <taxon>Pseudomonadota</taxon>
        <taxon>Alphaproteobacteria</taxon>
        <taxon>Hyphomicrobiales</taxon>
        <taxon>Devosiaceae</taxon>
        <taxon>Devosia</taxon>
    </lineage>
</organism>
<feature type="transmembrane region" description="Helical" evidence="5">
    <location>
        <begin position="384"/>
        <end position="402"/>
    </location>
</feature>
<keyword evidence="7" id="KW-0436">Ligase</keyword>
<proteinExistence type="predicted"/>
<evidence type="ECO:0000256" key="2">
    <source>
        <dbReference type="ARBA" id="ARBA00022692"/>
    </source>
</evidence>
<keyword evidence="2 5" id="KW-0812">Transmembrane</keyword>
<dbReference type="EMBL" id="FPKU01000001">
    <property type="protein sequence ID" value="SFZ80658.1"/>
    <property type="molecule type" value="Genomic_DNA"/>
</dbReference>